<dbReference type="OrthoDB" id="9846600at2"/>
<dbReference type="AlphaFoldDB" id="A0A1L8CXH0"/>
<sequence length="154" mass="17136">MKRLGTGIILVVILLSLSGCSLLENTPLEKIINNDFIDNIAQKIKTVFNYYPQTPEELAKAFTKALKSNNLKKVSKYLPVTDTNSNPMATNYLNFGGGKDFRVSEIKSDSSGAYFLLENPNGKNDKYMILVTKFNGRFVVASMGPYDPQILTVE</sequence>
<gene>
    <name evidence="1" type="ORF">cpu_21030</name>
</gene>
<proteinExistence type="predicted"/>
<dbReference type="EMBL" id="BDJK01000055">
    <property type="protein sequence ID" value="GAV23593.1"/>
    <property type="molecule type" value="Genomic_DNA"/>
</dbReference>
<name>A0A1L8CXH0_9THEO</name>
<dbReference type="PROSITE" id="PS51257">
    <property type="entry name" value="PROKAR_LIPOPROTEIN"/>
    <property type="match status" value="1"/>
</dbReference>
<evidence type="ECO:0008006" key="3">
    <source>
        <dbReference type="Google" id="ProtNLM"/>
    </source>
</evidence>
<protein>
    <recommendedName>
        <fullName evidence="3">Lipoprotein</fullName>
    </recommendedName>
</protein>
<organism evidence="1 2">
    <name type="scientific">Carboxydothermus pertinax</name>
    <dbReference type="NCBI Taxonomy" id="870242"/>
    <lineage>
        <taxon>Bacteria</taxon>
        <taxon>Bacillati</taxon>
        <taxon>Bacillota</taxon>
        <taxon>Clostridia</taxon>
        <taxon>Thermoanaerobacterales</taxon>
        <taxon>Thermoanaerobacteraceae</taxon>
        <taxon>Carboxydothermus</taxon>
    </lineage>
</organism>
<keyword evidence="2" id="KW-1185">Reference proteome</keyword>
<dbReference type="RefSeq" id="WP_075859990.1">
    <property type="nucleotide sequence ID" value="NZ_BDJK01000055.1"/>
</dbReference>
<dbReference type="Proteomes" id="UP000187485">
    <property type="component" value="Unassembled WGS sequence"/>
</dbReference>
<reference evidence="2" key="1">
    <citation type="submission" date="2016-12" db="EMBL/GenBank/DDBJ databases">
        <title>Draft Genome Sequences od Carboxydothermus pertinax and islandicus, Hydrogenogenic Carboxydotrophic Bacteria.</title>
        <authorList>
            <person name="Fukuyama Y."/>
            <person name="Ohmae K."/>
            <person name="Yoneda Y."/>
            <person name="Yoshida T."/>
            <person name="Sako Y."/>
        </authorList>
    </citation>
    <scope>NUCLEOTIDE SEQUENCE [LARGE SCALE GENOMIC DNA]</scope>
    <source>
        <strain evidence="2">Ug1</strain>
    </source>
</reference>
<comment type="caution">
    <text evidence="1">The sequence shown here is derived from an EMBL/GenBank/DDBJ whole genome shotgun (WGS) entry which is preliminary data.</text>
</comment>
<accession>A0A1L8CXH0</accession>
<evidence type="ECO:0000313" key="1">
    <source>
        <dbReference type="EMBL" id="GAV23593.1"/>
    </source>
</evidence>
<evidence type="ECO:0000313" key="2">
    <source>
        <dbReference type="Proteomes" id="UP000187485"/>
    </source>
</evidence>
<dbReference type="STRING" id="870242.cpu_21030"/>